<protein>
    <submittedName>
        <fullName evidence="2">Helix-turn-helix domain-containing protein</fullName>
    </submittedName>
</protein>
<dbReference type="PROSITE" id="PS50943">
    <property type="entry name" value="HTH_CROC1"/>
    <property type="match status" value="1"/>
</dbReference>
<comment type="caution">
    <text evidence="2">The sequence shown here is derived from an EMBL/GenBank/DDBJ whole genome shotgun (WGS) entry which is preliminary data.</text>
</comment>
<evidence type="ECO:0000259" key="1">
    <source>
        <dbReference type="PROSITE" id="PS50943"/>
    </source>
</evidence>
<sequence length="83" mass="8994">MLIAARNLLGLSQTEVSLDSGVSRKTIQMAEAGTAGIASVEKLMRHYKGRGISFIQRDGAAGWGIRTTFMNYDYGDEPSLPES</sequence>
<accession>A0A7K3UBU1</accession>
<dbReference type="RefSeq" id="WP_164009359.1">
    <property type="nucleotide sequence ID" value="NZ_WUFT01000006.1"/>
</dbReference>
<dbReference type="GO" id="GO:0003677">
    <property type="term" value="F:DNA binding"/>
    <property type="evidence" value="ECO:0007669"/>
    <property type="project" value="InterPro"/>
</dbReference>
<proteinExistence type="predicted"/>
<dbReference type="Pfam" id="PF01381">
    <property type="entry name" value="HTH_3"/>
    <property type="match status" value="1"/>
</dbReference>
<organism evidence="2 3">
    <name type="scientific">Rhizobium phaseoli</name>
    <dbReference type="NCBI Taxonomy" id="396"/>
    <lineage>
        <taxon>Bacteria</taxon>
        <taxon>Pseudomonadati</taxon>
        <taxon>Pseudomonadota</taxon>
        <taxon>Alphaproteobacteria</taxon>
        <taxon>Hyphomicrobiales</taxon>
        <taxon>Rhizobiaceae</taxon>
        <taxon>Rhizobium/Agrobacterium group</taxon>
        <taxon>Rhizobium</taxon>
    </lineage>
</organism>
<dbReference type="Proteomes" id="UP000471753">
    <property type="component" value="Unassembled WGS sequence"/>
</dbReference>
<gene>
    <name evidence="2" type="ORF">GR197_11250</name>
</gene>
<name>A0A7K3UBU1_9HYPH</name>
<dbReference type="Gene3D" id="1.10.260.40">
    <property type="entry name" value="lambda repressor-like DNA-binding domains"/>
    <property type="match status" value="1"/>
</dbReference>
<feature type="domain" description="HTH cro/C1-type" evidence="1">
    <location>
        <begin position="2"/>
        <end position="45"/>
    </location>
</feature>
<dbReference type="CDD" id="cd00093">
    <property type="entry name" value="HTH_XRE"/>
    <property type="match status" value="1"/>
</dbReference>
<evidence type="ECO:0000313" key="2">
    <source>
        <dbReference type="EMBL" id="NEJ71110.1"/>
    </source>
</evidence>
<reference evidence="2 3" key="1">
    <citation type="submission" date="2019-12" db="EMBL/GenBank/DDBJ databases">
        <title>Rhizobium genotypes associated with high levels of biological nitrogen fixation by grain legumes in a temperate-maritime cropping system.</title>
        <authorList>
            <person name="Maluk M."/>
            <person name="Francesc Ferrando Molina F."/>
            <person name="Lopez Del Egido L."/>
            <person name="Lafos M."/>
            <person name="Langarica-Fuentes A."/>
            <person name="Gebre Yohannes G."/>
            <person name="Young M.W."/>
            <person name="Martin P."/>
            <person name="Gantlett R."/>
            <person name="Kenicer G."/>
            <person name="Hawes C."/>
            <person name="Begg G.S."/>
            <person name="Quilliam R.S."/>
            <person name="Squire G.R."/>
            <person name="Poole P.S."/>
            <person name="Young P.W."/>
            <person name="Iannetta P.M."/>
            <person name="James E.K."/>
        </authorList>
    </citation>
    <scope>NUCLEOTIDE SEQUENCE [LARGE SCALE GENOMIC DNA]</scope>
    <source>
        <strain evidence="2 3">JHI366</strain>
    </source>
</reference>
<dbReference type="InterPro" id="IPR001387">
    <property type="entry name" value="Cro/C1-type_HTH"/>
</dbReference>
<dbReference type="AlphaFoldDB" id="A0A7K3UBU1"/>
<dbReference type="EMBL" id="WUFT01000006">
    <property type="protein sequence ID" value="NEJ71110.1"/>
    <property type="molecule type" value="Genomic_DNA"/>
</dbReference>
<dbReference type="InterPro" id="IPR010982">
    <property type="entry name" value="Lambda_DNA-bd_dom_sf"/>
</dbReference>
<dbReference type="SUPFAM" id="SSF47413">
    <property type="entry name" value="lambda repressor-like DNA-binding domains"/>
    <property type="match status" value="1"/>
</dbReference>
<evidence type="ECO:0000313" key="3">
    <source>
        <dbReference type="Proteomes" id="UP000471753"/>
    </source>
</evidence>